<dbReference type="EMBL" id="CP067089">
    <property type="protein sequence ID" value="QQO09155.1"/>
    <property type="molecule type" value="Genomic_DNA"/>
</dbReference>
<organism evidence="1 2">
    <name type="scientific">Breznakiella homolactica</name>
    <dbReference type="NCBI Taxonomy" id="2798577"/>
    <lineage>
        <taxon>Bacteria</taxon>
        <taxon>Pseudomonadati</taxon>
        <taxon>Spirochaetota</taxon>
        <taxon>Spirochaetia</taxon>
        <taxon>Spirochaetales</taxon>
        <taxon>Breznakiellaceae</taxon>
        <taxon>Breznakiella</taxon>
    </lineage>
</organism>
<dbReference type="RefSeq" id="WP_215626460.1">
    <property type="nucleotide sequence ID" value="NZ_CP067089.2"/>
</dbReference>
<protein>
    <submittedName>
        <fullName evidence="1">DUF3788 family protein</fullName>
    </submittedName>
</protein>
<proteinExistence type="predicted"/>
<evidence type="ECO:0000313" key="1">
    <source>
        <dbReference type="EMBL" id="QQO09155.1"/>
    </source>
</evidence>
<name>A0A7T8BAM4_9SPIR</name>
<reference evidence="1" key="1">
    <citation type="submission" date="2021-01" db="EMBL/GenBank/DDBJ databases">
        <title>Description of Breznakiella homolactica.</title>
        <authorList>
            <person name="Song Y."/>
            <person name="Brune A."/>
        </authorList>
    </citation>
    <scope>NUCLEOTIDE SEQUENCE</scope>
    <source>
        <strain evidence="1">RmG30</strain>
    </source>
</reference>
<accession>A0A7T8BAM4</accession>
<dbReference type="Pfam" id="PF12663">
    <property type="entry name" value="DUF3788"/>
    <property type="match status" value="1"/>
</dbReference>
<dbReference type="KEGG" id="bhc:JFL75_19855"/>
<dbReference type="InterPro" id="IPR024265">
    <property type="entry name" value="DUF3788"/>
</dbReference>
<gene>
    <name evidence="1" type="ORF">JFL75_19855</name>
</gene>
<keyword evidence="2" id="KW-1185">Reference proteome</keyword>
<dbReference type="Proteomes" id="UP000595917">
    <property type="component" value="Chromosome"/>
</dbReference>
<sequence length="138" mass="15831">MEEIILKDPLAEPNGSVLEAALGKHYSKYQSFAEKAAERNLLLEWNYYRDGNNWLCKVLDKKKNLCWLSVWNTGFKLTFYFTDKTLPGIFDLDISGGIKELASEMPAAGKLRALIIPMNSKERIQDSLVLLDYKKKLK</sequence>
<evidence type="ECO:0000313" key="2">
    <source>
        <dbReference type="Proteomes" id="UP000595917"/>
    </source>
</evidence>
<dbReference type="AlphaFoldDB" id="A0A7T8BAM4"/>